<keyword evidence="2" id="KW-0325">Glycoprotein</keyword>
<name>A0A9N9XIQ5_PHYSR</name>
<evidence type="ECO:0000256" key="1">
    <source>
        <dbReference type="ARBA" id="ARBA00005679"/>
    </source>
</evidence>
<dbReference type="OrthoDB" id="958254at2759"/>
<protein>
    <recommendedName>
        <fullName evidence="5">Gamma-interferon-inducible lysosomal thiol reductase</fullName>
    </recommendedName>
</protein>
<gene>
    <name evidence="3" type="ORF">PHYEVI_LOCUS1895</name>
</gene>
<keyword evidence="4" id="KW-1185">Reference proteome</keyword>
<comment type="similarity">
    <text evidence="1">Belongs to the GILT family.</text>
</comment>
<accession>A0A9N9XIQ5</accession>
<dbReference type="GO" id="GO:0016671">
    <property type="term" value="F:oxidoreductase activity, acting on a sulfur group of donors, disulfide as acceptor"/>
    <property type="evidence" value="ECO:0007669"/>
    <property type="project" value="InterPro"/>
</dbReference>
<evidence type="ECO:0000313" key="3">
    <source>
        <dbReference type="EMBL" id="CAG9855444.1"/>
    </source>
</evidence>
<evidence type="ECO:0000313" key="4">
    <source>
        <dbReference type="Proteomes" id="UP001153712"/>
    </source>
</evidence>
<reference evidence="3" key="1">
    <citation type="submission" date="2022-01" db="EMBL/GenBank/DDBJ databases">
        <authorList>
            <person name="King R."/>
        </authorList>
    </citation>
    <scope>NUCLEOTIDE SEQUENCE</scope>
</reference>
<dbReference type="InterPro" id="IPR004911">
    <property type="entry name" value="Interferon-induced_GILT"/>
</dbReference>
<dbReference type="Proteomes" id="UP001153712">
    <property type="component" value="Chromosome 10"/>
</dbReference>
<organism evidence="3 4">
    <name type="scientific">Phyllotreta striolata</name>
    <name type="common">Striped flea beetle</name>
    <name type="synonym">Crioceris striolata</name>
    <dbReference type="NCBI Taxonomy" id="444603"/>
    <lineage>
        <taxon>Eukaryota</taxon>
        <taxon>Metazoa</taxon>
        <taxon>Ecdysozoa</taxon>
        <taxon>Arthropoda</taxon>
        <taxon>Hexapoda</taxon>
        <taxon>Insecta</taxon>
        <taxon>Pterygota</taxon>
        <taxon>Neoptera</taxon>
        <taxon>Endopterygota</taxon>
        <taxon>Coleoptera</taxon>
        <taxon>Polyphaga</taxon>
        <taxon>Cucujiformia</taxon>
        <taxon>Chrysomeloidea</taxon>
        <taxon>Chrysomelidae</taxon>
        <taxon>Galerucinae</taxon>
        <taxon>Alticini</taxon>
        <taxon>Phyllotreta</taxon>
    </lineage>
</organism>
<sequence length="223" mass="25360">MNIKITKLLLLIVVIILLYKTLHYLQSNNEEKYLEEPINDKIKLSVYYEALCPDSRFFIAYQLLPTYKNFQEYVNLDLIPYGKAQTIETDGQIEFQCQHDAVECFANKIHSCSIFLISDPLLQLEYISCMIKDNTIPDDAGERCAKEFEDIKYNAISECANGAKGTILLKENGERTHSLKPAVTFIPTIELNGNQNLVSQALILKDLKKALCLTLKNNPSVCT</sequence>
<dbReference type="AlphaFoldDB" id="A0A9N9XIQ5"/>
<evidence type="ECO:0008006" key="5">
    <source>
        <dbReference type="Google" id="ProtNLM"/>
    </source>
</evidence>
<dbReference type="Pfam" id="PF03227">
    <property type="entry name" value="GILT"/>
    <property type="match status" value="1"/>
</dbReference>
<evidence type="ECO:0000256" key="2">
    <source>
        <dbReference type="ARBA" id="ARBA00023180"/>
    </source>
</evidence>
<dbReference type="EMBL" id="OU900103">
    <property type="protein sequence ID" value="CAG9855444.1"/>
    <property type="molecule type" value="Genomic_DNA"/>
</dbReference>
<proteinExistence type="inferred from homology"/>
<dbReference type="PANTHER" id="PTHR13234">
    <property type="entry name" value="GAMMA-INTERFERON INDUCIBLE LYSOSOMAL THIOL REDUCTASE GILT"/>
    <property type="match status" value="1"/>
</dbReference>
<dbReference type="PANTHER" id="PTHR13234:SF71">
    <property type="entry name" value="GAMMA-INTERFERON-INDUCIBLE LYSOSOMAL THIOL REDUCTASE-LIKE PROTEIN"/>
    <property type="match status" value="1"/>
</dbReference>